<evidence type="ECO:0000256" key="2">
    <source>
        <dbReference type="ARBA" id="ARBA00023034"/>
    </source>
</evidence>
<evidence type="ECO:0000256" key="1">
    <source>
        <dbReference type="ARBA" id="ARBA00004255"/>
    </source>
</evidence>
<name>A0ABP9HMB4_9ACTN</name>
<evidence type="ECO:0000256" key="3">
    <source>
        <dbReference type="ARBA" id="ARBA00023121"/>
    </source>
</evidence>
<feature type="compositionally biased region" description="Polar residues" evidence="5">
    <location>
        <begin position="1"/>
        <end position="15"/>
    </location>
</feature>
<dbReference type="Gene3D" id="1.10.3630.10">
    <property type="entry name" value="yeast vps74-n-term truncation variant domain like"/>
    <property type="match status" value="1"/>
</dbReference>
<feature type="region of interest" description="Disordered" evidence="5">
    <location>
        <begin position="222"/>
        <end position="251"/>
    </location>
</feature>
<keyword evidence="2" id="KW-0333">Golgi apparatus</keyword>
<evidence type="ECO:0008006" key="8">
    <source>
        <dbReference type="Google" id="ProtNLM"/>
    </source>
</evidence>
<keyword evidence="7" id="KW-1185">Reference proteome</keyword>
<organism evidence="6 7">
    <name type="scientific">Yinghuangia aomiensis</name>
    <dbReference type="NCBI Taxonomy" id="676205"/>
    <lineage>
        <taxon>Bacteria</taxon>
        <taxon>Bacillati</taxon>
        <taxon>Actinomycetota</taxon>
        <taxon>Actinomycetes</taxon>
        <taxon>Kitasatosporales</taxon>
        <taxon>Streptomycetaceae</taxon>
        <taxon>Yinghuangia</taxon>
    </lineage>
</organism>
<evidence type="ECO:0000313" key="6">
    <source>
        <dbReference type="EMBL" id="GAA4973823.1"/>
    </source>
</evidence>
<accession>A0ABP9HMB4</accession>
<dbReference type="Proteomes" id="UP001500466">
    <property type="component" value="Unassembled WGS sequence"/>
</dbReference>
<evidence type="ECO:0000256" key="5">
    <source>
        <dbReference type="SAM" id="MobiDB-lite"/>
    </source>
</evidence>
<comment type="caution">
    <text evidence="6">The sequence shown here is derived from an EMBL/GenBank/DDBJ whole genome shotgun (WGS) entry which is preliminary data.</text>
</comment>
<dbReference type="EMBL" id="BAABHS010000016">
    <property type="protein sequence ID" value="GAA4973823.1"/>
    <property type="molecule type" value="Genomic_DNA"/>
</dbReference>
<comment type="subcellular location">
    <subcellularLocation>
        <location evidence="1">Golgi apparatus membrane</location>
        <topology evidence="1">Peripheral membrane protein</topology>
        <orientation evidence="1">Cytoplasmic side</orientation>
    </subcellularLocation>
</comment>
<dbReference type="Pfam" id="PF05719">
    <property type="entry name" value="GPP34"/>
    <property type="match status" value="1"/>
</dbReference>
<dbReference type="RefSeq" id="WP_345677457.1">
    <property type="nucleotide sequence ID" value="NZ_BAABHS010000016.1"/>
</dbReference>
<evidence type="ECO:0000256" key="4">
    <source>
        <dbReference type="ARBA" id="ARBA00023136"/>
    </source>
</evidence>
<sequence length="251" mass="27113">MRSTRRNNAGTTSRPEPQDHADSPRTPRRPATRTPEHPRPASELTLSQRLFLIACRLDGGVAGGAHFGLALNAAALQSLLDQGLVADDNGKVRVTARHAAPPAGRLEADLLARIADTERARTWRRWVGSRDRTAPGIVRAELAAQRVVKVDEGRRLGLFPYHHVTLRRADARRSALAARDGALTGPLSDVSRDGATLAVLAHHGRLPRLATWGERRAAKSRIGELSPGLGPVPEALRKQVRDRRSSDGSGG</sequence>
<protein>
    <recommendedName>
        <fullName evidence="8">GPP34 family phosphoprotein</fullName>
    </recommendedName>
</protein>
<dbReference type="InterPro" id="IPR038261">
    <property type="entry name" value="GPP34-like_sf"/>
</dbReference>
<gene>
    <name evidence="6" type="ORF">GCM10023205_45440</name>
</gene>
<dbReference type="InterPro" id="IPR008628">
    <property type="entry name" value="GPP34-like"/>
</dbReference>
<reference evidence="7" key="1">
    <citation type="journal article" date="2019" name="Int. J. Syst. Evol. Microbiol.">
        <title>The Global Catalogue of Microorganisms (GCM) 10K type strain sequencing project: providing services to taxonomists for standard genome sequencing and annotation.</title>
        <authorList>
            <consortium name="The Broad Institute Genomics Platform"/>
            <consortium name="The Broad Institute Genome Sequencing Center for Infectious Disease"/>
            <person name="Wu L."/>
            <person name="Ma J."/>
        </authorList>
    </citation>
    <scope>NUCLEOTIDE SEQUENCE [LARGE SCALE GENOMIC DNA]</scope>
    <source>
        <strain evidence="7">JCM 17986</strain>
    </source>
</reference>
<feature type="compositionally biased region" description="Basic and acidic residues" evidence="5">
    <location>
        <begin position="16"/>
        <end position="25"/>
    </location>
</feature>
<feature type="compositionally biased region" description="Basic and acidic residues" evidence="5">
    <location>
        <begin position="235"/>
        <end position="251"/>
    </location>
</feature>
<evidence type="ECO:0000313" key="7">
    <source>
        <dbReference type="Proteomes" id="UP001500466"/>
    </source>
</evidence>
<keyword evidence="3" id="KW-0446">Lipid-binding</keyword>
<feature type="region of interest" description="Disordered" evidence="5">
    <location>
        <begin position="1"/>
        <end position="43"/>
    </location>
</feature>
<proteinExistence type="predicted"/>
<keyword evidence="4" id="KW-0472">Membrane</keyword>